<evidence type="ECO:0000313" key="4">
    <source>
        <dbReference type="Proteomes" id="UP000593564"/>
    </source>
</evidence>
<dbReference type="SUPFAM" id="SSF51110">
    <property type="entry name" value="alpha-D-mannose-specific plant lectins"/>
    <property type="match status" value="1"/>
</dbReference>
<evidence type="ECO:0008006" key="5">
    <source>
        <dbReference type="Google" id="ProtNLM"/>
    </source>
</evidence>
<evidence type="ECO:0000313" key="3">
    <source>
        <dbReference type="EMBL" id="KAF5949191.1"/>
    </source>
</evidence>
<proteinExistence type="predicted"/>
<reference evidence="3 4" key="2">
    <citation type="submission" date="2020-07" db="EMBL/GenBank/DDBJ databases">
        <title>Genome assembly of wild tea tree DASZ reveals pedigree and selection history of tea varieties.</title>
        <authorList>
            <person name="Zhang W."/>
        </authorList>
    </citation>
    <scope>NUCLEOTIDE SEQUENCE [LARGE SCALE GENOMIC DNA]</scope>
    <source>
        <strain evidence="4">cv. G240</strain>
        <tissue evidence="3">Leaf</tissue>
    </source>
</reference>
<keyword evidence="4" id="KW-1185">Reference proteome</keyword>
<keyword evidence="1" id="KW-0732">Signal</keyword>
<gene>
    <name evidence="3" type="ORF">HYC85_015148</name>
</gene>
<dbReference type="Proteomes" id="UP000593564">
    <property type="component" value="Unassembled WGS sequence"/>
</dbReference>
<evidence type="ECO:0000256" key="1">
    <source>
        <dbReference type="ARBA" id="ARBA00022729"/>
    </source>
</evidence>
<protein>
    <recommendedName>
        <fullName evidence="5">Bulb-type lectin domain-containing protein</fullName>
    </recommendedName>
</protein>
<evidence type="ECO:0000256" key="2">
    <source>
        <dbReference type="SAM" id="MobiDB-lite"/>
    </source>
</evidence>
<feature type="compositionally biased region" description="Basic and acidic residues" evidence="2">
    <location>
        <begin position="135"/>
        <end position="146"/>
    </location>
</feature>
<dbReference type="EMBL" id="JACBKZ010000006">
    <property type="protein sequence ID" value="KAF5949191.1"/>
    <property type="molecule type" value="Genomic_DNA"/>
</dbReference>
<reference evidence="4" key="1">
    <citation type="journal article" date="2020" name="Nat. Commun.">
        <title>Genome assembly of wild tea tree DASZ reveals pedigree and selection history of tea varieties.</title>
        <authorList>
            <person name="Zhang W."/>
            <person name="Zhang Y."/>
            <person name="Qiu H."/>
            <person name="Guo Y."/>
            <person name="Wan H."/>
            <person name="Zhang X."/>
            <person name="Scossa F."/>
            <person name="Alseekh S."/>
            <person name="Zhang Q."/>
            <person name="Wang P."/>
            <person name="Xu L."/>
            <person name="Schmidt M.H."/>
            <person name="Jia X."/>
            <person name="Li D."/>
            <person name="Zhu A."/>
            <person name="Guo F."/>
            <person name="Chen W."/>
            <person name="Ni D."/>
            <person name="Usadel B."/>
            <person name="Fernie A.R."/>
            <person name="Wen W."/>
        </authorList>
    </citation>
    <scope>NUCLEOTIDE SEQUENCE [LARGE SCALE GENOMIC DNA]</scope>
    <source>
        <strain evidence="4">cv. G240</strain>
    </source>
</reference>
<sequence length="161" mass="17647">MDQPSLCCAILLGNAKPVDYGIATLSTSWTINNPPPILHASEFVWRPILFRRGLRLHFSLGFCCKFAYTDCIVGVFIQKQTSVSEWSANRNHSIKLNAALHLTQHGDLTLADADGTFVWSANTGRAGGGGGGKHKTVESRDPEARRAWPRPPGTQDEHKHG</sequence>
<accession>A0A7J7HAD2</accession>
<dbReference type="AlphaFoldDB" id="A0A7J7HAD2"/>
<dbReference type="InterPro" id="IPR036426">
    <property type="entry name" value="Bulb-type_lectin_dom_sf"/>
</dbReference>
<dbReference type="Gene3D" id="2.90.10.10">
    <property type="entry name" value="Bulb-type lectin domain"/>
    <property type="match status" value="1"/>
</dbReference>
<name>A0A7J7HAD2_CAMSI</name>
<comment type="caution">
    <text evidence="3">The sequence shown here is derived from an EMBL/GenBank/DDBJ whole genome shotgun (WGS) entry which is preliminary data.</text>
</comment>
<organism evidence="3 4">
    <name type="scientific">Camellia sinensis</name>
    <name type="common">Tea plant</name>
    <name type="synonym">Thea sinensis</name>
    <dbReference type="NCBI Taxonomy" id="4442"/>
    <lineage>
        <taxon>Eukaryota</taxon>
        <taxon>Viridiplantae</taxon>
        <taxon>Streptophyta</taxon>
        <taxon>Embryophyta</taxon>
        <taxon>Tracheophyta</taxon>
        <taxon>Spermatophyta</taxon>
        <taxon>Magnoliopsida</taxon>
        <taxon>eudicotyledons</taxon>
        <taxon>Gunneridae</taxon>
        <taxon>Pentapetalae</taxon>
        <taxon>asterids</taxon>
        <taxon>Ericales</taxon>
        <taxon>Theaceae</taxon>
        <taxon>Camellia</taxon>
    </lineage>
</organism>
<feature type="region of interest" description="Disordered" evidence="2">
    <location>
        <begin position="123"/>
        <end position="161"/>
    </location>
</feature>